<keyword evidence="6" id="KW-0539">Nucleus</keyword>
<name>A0A833QYL1_9POAL</name>
<dbReference type="Pfam" id="PF02042">
    <property type="entry name" value="RWP-RK"/>
    <property type="match status" value="1"/>
</dbReference>
<proteinExistence type="predicted"/>
<evidence type="ECO:0000256" key="5">
    <source>
        <dbReference type="ARBA" id="ARBA00023163"/>
    </source>
</evidence>
<dbReference type="EMBL" id="SWLB01000015">
    <property type="protein sequence ID" value="KAF3328847.1"/>
    <property type="molecule type" value="Genomic_DNA"/>
</dbReference>
<dbReference type="InterPro" id="IPR003035">
    <property type="entry name" value="RWP-RK_dom"/>
</dbReference>
<dbReference type="GO" id="GO:0003677">
    <property type="term" value="F:DNA binding"/>
    <property type="evidence" value="ECO:0007669"/>
    <property type="project" value="UniProtKB-KW"/>
</dbReference>
<dbReference type="Proteomes" id="UP000623129">
    <property type="component" value="Unassembled WGS sequence"/>
</dbReference>
<protein>
    <submittedName>
        <fullName evidence="9">Protein RKD2</fullName>
    </submittedName>
</protein>
<keyword evidence="2" id="KW-0805">Transcription regulation</keyword>
<dbReference type="InterPro" id="IPR044607">
    <property type="entry name" value="RKD-like"/>
</dbReference>
<comment type="function">
    <text evidence="1">Putative transcription factor.</text>
</comment>
<evidence type="ECO:0000256" key="3">
    <source>
        <dbReference type="ARBA" id="ARBA00023054"/>
    </source>
</evidence>
<keyword evidence="4" id="KW-0238">DNA-binding</keyword>
<comment type="caution">
    <text evidence="9">The sequence shown here is derived from an EMBL/GenBank/DDBJ whole genome shotgun (WGS) entry which is preliminary data.</text>
</comment>
<keyword evidence="10" id="KW-1185">Reference proteome</keyword>
<feature type="region of interest" description="Disordered" evidence="7">
    <location>
        <begin position="189"/>
        <end position="215"/>
    </location>
</feature>
<dbReference type="PROSITE" id="PS51519">
    <property type="entry name" value="RWP_RK"/>
    <property type="match status" value="1"/>
</dbReference>
<dbReference type="PANTHER" id="PTHR46373">
    <property type="entry name" value="PROTEIN RKD4"/>
    <property type="match status" value="1"/>
</dbReference>
<keyword evidence="5" id="KW-0804">Transcription</keyword>
<evidence type="ECO:0000259" key="8">
    <source>
        <dbReference type="PROSITE" id="PS51519"/>
    </source>
</evidence>
<organism evidence="9 10">
    <name type="scientific">Carex littledalei</name>
    <dbReference type="NCBI Taxonomy" id="544730"/>
    <lineage>
        <taxon>Eukaryota</taxon>
        <taxon>Viridiplantae</taxon>
        <taxon>Streptophyta</taxon>
        <taxon>Embryophyta</taxon>
        <taxon>Tracheophyta</taxon>
        <taxon>Spermatophyta</taxon>
        <taxon>Magnoliopsida</taxon>
        <taxon>Liliopsida</taxon>
        <taxon>Poales</taxon>
        <taxon>Cyperaceae</taxon>
        <taxon>Cyperoideae</taxon>
        <taxon>Cariceae</taxon>
        <taxon>Carex</taxon>
        <taxon>Carex subgen. Euthyceras</taxon>
    </lineage>
</organism>
<feature type="region of interest" description="Disordered" evidence="7">
    <location>
        <begin position="1"/>
        <end position="41"/>
    </location>
</feature>
<dbReference type="GO" id="GO:0003700">
    <property type="term" value="F:DNA-binding transcription factor activity"/>
    <property type="evidence" value="ECO:0007669"/>
    <property type="project" value="InterPro"/>
</dbReference>
<dbReference type="AlphaFoldDB" id="A0A833QYL1"/>
<keyword evidence="3" id="KW-0175">Coiled coil</keyword>
<evidence type="ECO:0000256" key="1">
    <source>
        <dbReference type="ARBA" id="ARBA00004049"/>
    </source>
</evidence>
<evidence type="ECO:0000256" key="4">
    <source>
        <dbReference type="ARBA" id="ARBA00023125"/>
    </source>
</evidence>
<evidence type="ECO:0000256" key="7">
    <source>
        <dbReference type="SAM" id="MobiDB-lite"/>
    </source>
</evidence>
<feature type="compositionally biased region" description="Low complexity" evidence="7">
    <location>
        <begin position="13"/>
        <end position="36"/>
    </location>
</feature>
<evidence type="ECO:0000256" key="6">
    <source>
        <dbReference type="ARBA" id="ARBA00023242"/>
    </source>
</evidence>
<gene>
    <name evidence="9" type="ORF">FCM35_KLT05925</name>
</gene>
<dbReference type="OrthoDB" id="6270329at2759"/>
<reference evidence="9" key="1">
    <citation type="submission" date="2020-01" db="EMBL/GenBank/DDBJ databases">
        <title>Genome sequence of Kobresia littledalei, the first chromosome-level genome in the family Cyperaceae.</title>
        <authorList>
            <person name="Qu G."/>
        </authorList>
    </citation>
    <scope>NUCLEOTIDE SEQUENCE</scope>
    <source>
        <strain evidence="9">C.B.Clarke</strain>
        <tissue evidence="9">Leaf</tissue>
    </source>
</reference>
<feature type="region of interest" description="Disordered" evidence="7">
    <location>
        <begin position="111"/>
        <end position="150"/>
    </location>
</feature>
<evidence type="ECO:0000313" key="10">
    <source>
        <dbReference type="Proteomes" id="UP000623129"/>
    </source>
</evidence>
<sequence>MSSPLPEPFFVQSSPTATAAAPAAPPAAAASTSSPSNSKPRLTLDDITRLFNIPITDAASILGVSTSVLKRLCRKNGIARWPYRQLLSGKTIEDIKREAEIEKIKIQKREEMAKRKTDSKANSAASMGSFRNMGDQNHRMAPGQALQGGNRFMAPHLDPFSPLKNVPTYLDEFKFGFPSTGLSCASHKWWGSEESNPEQPSVEESETQKNPSQIFFSLRKRAVEDSRDLIEGKKGADNCKLNKKQKLVLMQVFGSSLPEQWKNVVS</sequence>
<dbReference type="PANTHER" id="PTHR46373:SF9">
    <property type="entry name" value="OS01G0246500 PROTEIN"/>
    <property type="match status" value="1"/>
</dbReference>
<accession>A0A833QYL1</accession>
<evidence type="ECO:0000313" key="9">
    <source>
        <dbReference type="EMBL" id="KAF3328847.1"/>
    </source>
</evidence>
<evidence type="ECO:0000256" key="2">
    <source>
        <dbReference type="ARBA" id="ARBA00023015"/>
    </source>
</evidence>
<feature type="domain" description="RWP-RK" evidence="8">
    <location>
        <begin position="24"/>
        <end position="110"/>
    </location>
</feature>